<dbReference type="Gene3D" id="1.10.287.470">
    <property type="entry name" value="Helix hairpin bin"/>
    <property type="match status" value="1"/>
</dbReference>
<comment type="similarity">
    <text evidence="1">Belongs to the membrane fusion protein (MFP) (TC 8.A.1) family.</text>
</comment>
<dbReference type="PANTHER" id="PTHR30469:SF12">
    <property type="entry name" value="MULTIDRUG RESISTANCE PROTEIN MDTA"/>
    <property type="match status" value="1"/>
</dbReference>
<dbReference type="EMBL" id="CP092109">
    <property type="protein sequence ID" value="UWZ80061.1"/>
    <property type="molecule type" value="Genomic_DNA"/>
</dbReference>
<dbReference type="InterPro" id="IPR006143">
    <property type="entry name" value="RND_pump_MFP"/>
</dbReference>
<evidence type="ECO:0000256" key="2">
    <source>
        <dbReference type="SAM" id="Coils"/>
    </source>
</evidence>
<reference evidence="3" key="1">
    <citation type="journal article" date="2022" name="Environ. Microbiol.">
        <title>Geoalkalibacter halelectricus SAP #1 sp. nov. possessing extracellular electron transfer and mineral#reducing capabilities from a haloalkaline environment.</title>
        <authorList>
            <person name="Yadav S."/>
            <person name="Singh R."/>
            <person name="Sundharam S.S."/>
            <person name="Chaudhary S."/>
            <person name="Krishnamurthi S."/>
            <person name="Patil S.A."/>
        </authorList>
    </citation>
    <scope>NUCLEOTIDE SEQUENCE</scope>
    <source>
        <strain evidence="3">SAP-1</strain>
    </source>
</reference>
<dbReference type="Gene3D" id="2.40.50.100">
    <property type="match status" value="1"/>
</dbReference>
<dbReference type="Gene3D" id="2.40.30.170">
    <property type="match status" value="1"/>
</dbReference>
<evidence type="ECO:0000313" key="4">
    <source>
        <dbReference type="Proteomes" id="UP001060414"/>
    </source>
</evidence>
<gene>
    <name evidence="3" type="ORF">L9S41_01380</name>
</gene>
<dbReference type="SUPFAM" id="SSF111369">
    <property type="entry name" value="HlyD-like secretion proteins"/>
    <property type="match status" value="1"/>
</dbReference>
<name>A0ABY5ZS54_9BACT</name>
<protein>
    <submittedName>
        <fullName evidence="3">Efflux RND transporter periplasmic adaptor subunit</fullName>
    </submittedName>
</protein>
<dbReference type="Proteomes" id="UP001060414">
    <property type="component" value="Chromosome"/>
</dbReference>
<dbReference type="NCBIfam" id="TIGR01730">
    <property type="entry name" value="RND_mfp"/>
    <property type="match status" value="1"/>
</dbReference>
<keyword evidence="2" id="KW-0175">Coiled coil</keyword>
<dbReference type="Gene3D" id="2.40.420.20">
    <property type="match status" value="1"/>
</dbReference>
<proteinExistence type="inferred from homology"/>
<evidence type="ECO:0000256" key="1">
    <source>
        <dbReference type="ARBA" id="ARBA00009477"/>
    </source>
</evidence>
<organism evidence="3 4">
    <name type="scientific">Geoalkalibacter halelectricus</name>
    <dbReference type="NCBI Taxonomy" id="2847045"/>
    <lineage>
        <taxon>Bacteria</taxon>
        <taxon>Pseudomonadati</taxon>
        <taxon>Thermodesulfobacteriota</taxon>
        <taxon>Desulfuromonadia</taxon>
        <taxon>Desulfuromonadales</taxon>
        <taxon>Geoalkalibacteraceae</taxon>
        <taxon>Geoalkalibacter</taxon>
    </lineage>
</organism>
<accession>A0ABY5ZS54</accession>
<dbReference type="PANTHER" id="PTHR30469">
    <property type="entry name" value="MULTIDRUG RESISTANCE PROTEIN MDTA"/>
    <property type="match status" value="1"/>
</dbReference>
<evidence type="ECO:0000313" key="3">
    <source>
        <dbReference type="EMBL" id="UWZ80061.1"/>
    </source>
</evidence>
<feature type="coiled-coil region" evidence="2">
    <location>
        <begin position="113"/>
        <end position="189"/>
    </location>
</feature>
<sequence>MSRSSILFKILLPLLIIALGAAGMAALILSRQPPPQQPPEVAGALVEYLEVQRADQPVRVHATGTVQPRHEATLTPQVSGLVVEIDPQLVAGAMFRAGQPLFALEDVDYRLGVERARAALIRAELDLQTVEGQARVARDEWRRLDLPGDEEPNPLVLFEPQLANARAALAAARAQLEQARLDLARTRLSAPFNALVRSAQVERGQYLRAGNPVVNLIGTDRAEILVPLTLDDLRHLRVPRPGSDQTGASAAIHLHLGEERFTWQGRVVRSLGEVDARGRMARVVVAVEDPFNLKSTWPSDHPALDMGLFVQVELEGATLPQVVSIPRAALRENEQVWLVTEDERLHIRTVEVLRREQQTLIIGAGLEGGERLVVTHLMGAAEGMKLRPRAAGDRLP</sequence>
<dbReference type="RefSeq" id="WP_260748416.1">
    <property type="nucleotide sequence ID" value="NZ_CP092109.1"/>
</dbReference>
<keyword evidence="4" id="KW-1185">Reference proteome</keyword>